<dbReference type="CDD" id="cd05379">
    <property type="entry name" value="CAP_bacterial"/>
    <property type="match status" value="1"/>
</dbReference>
<dbReference type="InterPro" id="IPR035940">
    <property type="entry name" value="CAP_sf"/>
</dbReference>
<accession>A0A421BNN3</accession>
<keyword evidence="1" id="KW-0732">Signal</keyword>
<dbReference type="SUPFAM" id="SSF55797">
    <property type="entry name" value="PR-1-like"/>
    <property type="match status" value="1"/>
</dbReference>
<dbReference type="AlphaFoldDB" id="A0A421BNN3"/>
<dbReference type="Pfam" id="PF00188">
    <property type="entry name" value="CAP"/>
    <property type="match status" value="1"/>
</dbReference>
<sequence>MTLTLPRPALLLLLSLALPQTAGAVTSQGACTISQPVVSQMAQMVNAERQAHGLPPLKVDAKLNAAAQAHACDMASKGYFDHVEPNGSTPKVRVKRAGFRTCLTAENISLDWKSPERAMQALMVSPGHRANILRRGMTSLGIGYVPRQGNAGPWFVQVFAKGC</sequence>
<dbReference type="PANTHER" id="PTHR31157:SF1">
    <property type="entry name" value="SCP DOMAIN-CONTAINING PROTEIN"/>
    <property type="match status" value="1"/>
</dbReference>
<feature type="signal peptide" evidence="1">
    <location>
        <begin position="1"/>
        <end position="24"/>
    </location>
</feature>
<feature type="domain" description="SCP" evidence="2">
    <location>
        <begin position="44"/>
        <end position="159"/>
    </location>
</feature>
<dbReference type="EMBL" id="RCHI01000009">
    <property type="protein sequence ID" value="RLL64562.1"/>
    <property type="molecule type" value="Genomic_DNA"/>
</dbReference>
<evidence type="ECO:0000313" key="3">
    <source>
        <dbReference type="EMBL" id="RLL64562.1"/>
    </source>
</evidence>
<feature type="chain" id="PRO_5019296503" evidence="1">
    <location>
        <begin position="25"/>
        <end position="163"/>
    </location>
</feature>
<name>A0A421BNN3_9RHOB</name>
<dbReference type="Gene3D" id="3.40.33.10">
    <property type="entry name" value="CAP"/>
    <property type="match status" value="1"/>
</dbReference>
<organism evidence="3 4">
    <name type="scientific">Paenirhodobacter hankyongi</name>
    <dbReference type="NCBI Taxonomy" id="2294033"/>
    <lineage>
        <taxon>Bacteria</taxon>
        <taxon>Pseudomonadati</taxon>
        <taxon>Pseudomonadota</taxon>
        <taxon>Alphaproteobacteria</taxon>
        <taxon>Rhodobacterales</taxon>
        <taxon>Rhodobacter group</taxon>
        <taxon>Paenirhodobacter</taxon>
    </lineage>
</organism>
<dbReference type="InterPro" id="IPR014044">
    <property type="entry name" value="CAP_dom"/>
</dbReference>
<evidence type="ECO:0000259" key="2">
    <source>
        <dbReference type="Pfam" id="PF00188"/>
    </source>
</evidence>
<comment type="caution">
    <text evidence="3">The sequence shown here is derived from an EMBL/GenBank/DDBJ whole genome shotgun (WGS) entry which is preliminary data.</text>
</comment>
<evidence type="ECO:0000313" key="4">
    <source>
        <dbReference type="Proteomes" id="UP000279673"/>
    </source>
</evidence>
<keyword evidence="4" id="KW-1185">Reference proteome</keyword>
<gene>
    <name evidence="3" type="ORF">DYS74_11310</name>
</gene>
<proteinExistence type="predicted"/>
<reference evidence="3 4" key="1">
    <citation type="submission" date="2018-10" db="EMBL/GenBank/DDBJ databases">
        <title>Rhodobacter sp . BO-81.</title>
        <authorList>
            <person name="Im W.T."/>
        </authorList>
    </citation>
    <scope>NUCLEOTIDE SEQUENCE [LARGE SCALE GENOMIC DNA]</scope>
    <source>
        <strain evidence="3 4">BO-81</strain>
    </source>
</reference>
<dbReference type="Proteomes" id="UP000279673">
    <property type="component" value="Unassembled WGS sequence"/>
</dbReference>
<protein>
    <submittedName>
        <fullName evidence="3">CAP domain-containing protein</fullName>
    </submittedName>
</protein>
<evidence type="ECO:0000256" key="1">
    <source>
        <dbReference type="SAM" id="SignalP"/>
    </source>
</evidence>
<dbReference type="PANTHER" id="PTHR31157">
    <property type="entry name" value="SCP DOMAIN-CONTAINING PROTEIN"/>
    <property type="match status" value="1"/>
</dbReference>
<dbReference type="RefSeq" id="WP_121533805.1">
    <property type="nucleotide sequence ID" value="NZ_RCHI01000009.1"/>
</dbReference>